<name>A0A645J1I2_9ZZZZ</name>
<dbReference type="EMBL" id="VSSQ01129146">
    <property type="protein sequence ID" value="MPN57538.1"/>
    <property type="molecule type" value="Genomic_DNA"/>
</dbReference>
<organism evidence="1">
    <name type="scientific">bioreactor metagenome</name>
    <dbReference type="NCBI Taxonomy" id="1076179"/>
    <lineage>
        <taxon>unclassified sequences</taxon>
        <taxon>metagenomes</taxon>
        <taxon>ecological metagenomes</taxon>
    </lineage>
</organism>
<proteinExistence type="predicted"/>
<accession>A0A645J1I2</accession>
<gene>
    <name evidence="1" type="ORF">SDC9_205232</name>
</gene>
<protein>
    <recommendedName>
        <fullName evidence="2">DUF5666 domain-containing protein</fullName>
    </recommendedName>
</protein>
<reference evidence="1" key="1">
    <citation type="submission" date="2019-08" db="EMBL/GenBank/DDBJ databases">
        <authorList>
            <person name="Kucharzyk K."/>
            <person name="Murdoch R.W."/>
            <person name="Higgins S."/>
            <person name="Loffler F."/>
        </authorList>
    </citation>
    <scope>NUCLEOTIDE SEQUENCE</scope>
</reference>
<sequence length="143" mass="15611">MWVKFGNDLVIGLYSDMDYGYIGTEIDPIGEDAMYLPEGLSKCVQNIIDVCGCTYRSFSGEVAAVHENSITITPATDSTEIKSADSIVVSVTEYTKVFDNKTLEEITTKDIPVGTTIEITYDGNIEESYPAGIPGATMVRAFR</sequence>
<evidence type="ECO:0000313" key="1">
    <source>
        <dbReference type="EMBL" id="MPN57538.1"/>
    </source>
</evidence>
<evidence type="ECO:0008006" key="2">
    <source>
        <dbReference type="Google" id="ProtNLM"/>
    </source>
</evidence>
<comment type="caution">
    <text evidence="1">The sequence shown here is derived from an EMBL/GenBank/DDBJ whole genome shotgun (WGS) entry which is preliminary data.</text>
</comment>
<dbReference type="AlphaFoldDB" id="A0A645J1I2"/>